<protein>
    <recommendedName>
        <fullName evidence="3">SipL SPOCS domain-containing protein</fullName>
    </recommendedName>
</protein>
<reference evidence="1" key="1">
    <citation type="submission" date="2022-02" db="EMBL/GenBank/DDBJ databases">
        <title>Fredinandcohnia quinoae sp. nov. isolated from Chenopodium quinoa seeds.</title>
        <authorList>
            <person name="Saati-Santamaria Z."/>
            <person name="Flores-Felix J.D."/>
            <person name="Igual J.M."/>
            <person name="Velazquez E."/>
            <person name="Garcia-Fraile P."/>
            <person name="Martinez-Molina E."/>
        </authorList>
    </citation>
    <scope>NUCLEOTIDE SEQUENCE</scope>
    <source>
        <strain evidence="1">SECRCQ15</strain>
    </source>
</reference>
<dbReference type="Proteomes" id="UP001431131">
    <property type="component" value="Unassembled WGS sequence"/>
</dbReference>
<dbReference type="RefSeq" id="WP_240256172.1">
    <property type="nucleotide sequence ID" value="NZ_JAKTTI010000020.1"/>
</dbReference>
<comment type="caution">
    <text evidence="1">The sequence shown here is derived from an EMBL/GenBank/DDBJ whole genome shotgun (WGS) entry which is preliminary data.</text>
</comment>
<evidence type="ECO:0008006" key="3">
    <source>
        <dbReference type="Google" id="ProtNLM"/>
    </source>
</evidence>
<dbReference type="AlphaFoldDB" id="A0AAW5EAS4"/>
<gene>
    <name evidence="1" type="ORF">MJG50_13010</name>
</gene>
<sequence>MSQKYKEKVCIKTRKVFDWVTRQVEIPIINMADDKLDTNFKCRNHKDKDFKDVDKLCKFLLEEGNDFSVSCFLSNEKGERIDPRDEEEMAFMCKEIVPGSGRQDVNVTLPNGDTVVLQRVKALVKGFVAVEIESANGDVICTTKGIPFATVQNFLLCAPEGTTLDCHVSFFECDANLICAEDFQQLDVALTLCLEVQIEADVKLEIEAKFCHPRDEILEPTTICPPNKFPQQCPEVFPAY</sequence>
<name>A0AAW5EAS4_9BACI</name>
<accession>A0AAW5EAS4</accession>
<dbReference type="EMBL" id="JAKTTI010000020">
    <property type="protein sequence ID" value="MCH1626253.1"/>
    <property type="molecule type" value="Genomic_DNA"/>
</dbReference>
<organism evidence="1 2">
    <name type="scientific">Fredinandcohnia quinoae</name>
    <dbReference type="NCBI Taxonomy" id="2918902"/>
    <lineage>
        <taxon>Bacteria</taxon>
        <taxon>Bacillati</taxon>
        <taxon>Bacillota</taxon>
        <taxon>Bacilli</taxon>
        <taxon>Bacillales</taxon>
        <taxon>Bacillaceae</taxon>
        <taxon>Fredinandcohnia</taxon>
    </lineage>
</organism>
<evidence type="ECO:0000313" key="2">
    <source>
        <dbReference type="Proteomes" id="UP001431131"/>
    </source>
</evidence>
<proteinExistence type="predicted"/>
<evidence type="ECO:0000313" key="1">
    <source>
        <dbReference type="EMBL" id="MCH1626253.1"/>
    </source>
</evidence>
<keyword evidence="2" id="KW-1185">Reference proteome</keyword>